<sequence>MASLSWLSCVLALLGVVVAVNSAPFINQPYDEPTDLEIQAILKYLHLEHPVDELEALEDIEGDGITTKEVEGERRNDGWSTMLGKETTDLDFAETTVLEANSRENVVGESSEDAAPEVKTADAGSQVKTGSQEDNSKLEGKDSETDSKGPAFTMTDLKSVIVHVISTESDKAPDTNPESEQVSETNTIRDHGSFADFLKAQVARKEELQKQAQEAEDEELGVAQKQGEGVSTAEKTTAEEDNLSKELHKLDPEGTKEWGDPVKDLEDLTNPRGQQSTGNDVDISSDDNKDAVATAKEFNNAPLDLPYHDAETDNLENEHVLDGVMMWEKAQLSKQRQSLASLANNFQNHVQEVDDTISEEENEYKEQADMKIGHVGIDGEKISQAAEPEQKQVLAEKDALDKPSHVGAKGEGGSIKETARADSEEMKEKTSESLKEGIAQADLPIQSQEQNVDVTDKDVAQAPKTADTKAESEADTEDVKQVVSEVGSSDTIEGAVSLENYHTGNLNQKVESSDTDLTQEVKVAETNAKLASGNEAADQSSKPNDQQVDQEEQVQDSKASPLKYIGNPLDIPSDRAVNDHEIVSQLMLFLKKMNKELELGAADGPEAGQSMSFNLEKMPAQVSKTSEGYIPQRTAVTQDSMDQNDNNMGTAAGKEVQSKSKDAIQNIQEDVASDIAANAASVSQEVAKNDKQRQAAADIDKIADAGDNFKAFDKEVDINTKADIAENQGEIKAILDASHKTEHTDEKVPNANAQTSSGSVLDADVHHDNVNDELSDETLTTVKVVNNNKAAGEKDGVDVDITSKNVKVSESSESRAKTPGESMKEVNSNEESNQQQHPSGVEVSGDDAQVEQEDEAKAPIEGHELSAVVKDSTDAETAEVDSASLTREGLDEGKGGAVETKVKEVEVLPVDEKTSKIGEEINKEGGLPSPDKNLEEKIEASDKGEATGDVQEKEVVSGKENKANDLVPSKENLSKVQETEESKAEESNHGNGVVMDASRVQVGTPTEKDMDAEEAAVANGQTLAKNHEVDENQGVTQLKEEPTFEGNDKNELAMKTEVDNEGAVSDSNAHADPSLDNYEFARCDLQANNIPYAPLAVKNHVTGQIVFKQKKSGGSMEIKAGLYGLATDGPMEHAIDVHEYGDLSNGCESTGMRYTNWATEVGQTTSIGKSDVLGTVQRDETGNVRSAWTAESGGLVGEHSILGRAVVVHAVRYDSSPNSEENGTKLACCVVARSSDVTPWI</sequence>
<accession>A0A914A9R3</accession>
<feature type="compositionally biased region" description="Basic and acidic residues" evidence="2">
    <location>
        <begin position="417"/>
        <end position="435"/>
    </location>
</feature>
<feature type="region of interest" description="Disordered" evidence="2">
    <location>
        <begin position="208"/>
        <end position="286"/>
    </location>
</feature>
<dbReference type="InterPro" id="IPR036423">
    <property type="entry name" value="SOD-like_Cu/Zn_dom_sf"/>
</dbReference>
<feature type="region of interest" description="Disordered" evidence="2">
    <location>
        <begin position="738"/>
        <end position="758"/>
    </location>
</feature>
<feature type="coiled-coil region" evidence="1">
    <location>
        <begin position="343"/>
        <end position="370"/>
    </location>
</feature>
<feature type="compositionally biased region" description="Polar residues" evidence="2">
    <location>
        <begin position="635"/>
        <end position="649"/>
    </location>
</feature>
<feature type="compositionally biased region" description="Basic and acidic residues" evidence="2">
    <location>
        <begin position="855"/>
        <end position="864"/>
    </location>
</feature>
<dbReference type="Pfam" id="PF00080">
    <property type="entry name" value="Sod_Cu"/>
    <property type="match status" value="1"/>
</dbReference>
<feature type="compositionally biased region" description="Basic and acidic residues" evidence="2">
    <location>
        <begin position="810"/>
        <end position="824"/>
    </location>
</feature>
<reference evidence="5" key="1">
    <citation type="submission" date="2022-11" db="UniProtKB">
        <authorList>
            <consortium name="EnsemblMetazoa"/>
        </authorList>
    </citation>
    <scope>IDENTIFICATION</scope>
</reference>
<feature type="compositionally biased region" description="Basic and acidic residues" evidence="2">
    <location>
        <begin position="932"/>
        <end position="963"/>
    </location>
</feature>
<dbReference type="GeneID" id="119731182"/>
<dbReference type="RefSeq" id="XP_038060176.1">
    <property type="nucleotide sequence ID" value="XM_038204248.1"/>
</dbReference>
<dbReference type="InterPro" id="IPR024134">
    <property type="entry name" value="SOD_Cu/Zn_/chaperone"/>
</dbReference>
<keyword evidence="1" id="KW-0175">Coiled coil</keyword>
<dbReference type="Proteomes" id="UP000887568">
    <property type="component" value="Unplaced"/>
</dbReference>
<evidence type="ECO:0000256" key="2">
    <source>
        <dbReference type="SAM" id="MobiDB-lite"/>
    </source>
</evidence>
<feature type="compositionally biased region" description="Basic and acidic residues" evidence="2">
    <location>
        <begin position="888"/>
        <end position="897"/>
    </location>
</feature>
<feature type="compositionally biased region" description="Basic and acidic residues" evidence="2">
    <location>
        <begin position="466"/>
        <end position="480"/>
    </location>
</feature>
<feature type="compositionally biased region" description="Polar residues" evidence="2">
    <location>
        <begin position="825"/>
        <end position="838"/>
    </location>
</feature>
<evidence type="ECO:0000256" key="1">
    <source>
        <dbReference type="SAM" id="Coils"/>
    </source>
</evidence>
<dbReference type="PANTHER" id="PTHR10003">
    <property type="entry name" value="SUPEROXIDE DISMUTASE CU-ZN -RELATED"/>
    <property type="match status" value="1"/>
</dbReference>
<dbReference type="GO" id="GO:0006801">
    <property type="term" value="P:superoxide metabolic process"/>
    <property type="evidence" value="ECO:0007669"/>
    <property type="project" value="InterPro"/>
</dbReference>
<evidence type="ECO:0000259" key="4">
    <source>
        <dbReference type="Pfam" id="PF00080"/>
    </source>
</evidence>
<feature type="chain" id="PRO_5038008648" description="Superoxide dismutase copper/zinc binding domain-containing protein" evidence="3">
    <location>
        <begin position="20"/>
        <end position="1241"/>
    </location>
</feature>
<keyword evidence="3" id="KW-0732">Signal</keyword>
<feature type="region of interest" description="Disordered" evidence="2">
    <location>
        <begin position="383"/>
        <end position="574"/>
    </location>
</feature>
<dbReference type="OMA" id="YEFARCD"/>
<feature type="compositionally biased region" description="Basic and acidic residues" evidence="2">
    <location>
        <begin position="977"/>
        <end position="988"/>
    </location>
</feature>
<feature type="region of interest" description="Disordered" evidence="2">
    <location>
        <begin position="635"/>
        <end position="661"/>
    </location>
</feature>
<dbReference type="OrthoDB" id="2015551at2759"/>
<organism evidence="5 6">
    <name type="scientific">Patiria miniata</name>
    <name type="common">Bat star</name>
    <name type="synonym">Asterina miniata</name>
    <dbReference type="NCBI Taxonomy" id="46514"/>
    <lineage>
        <taxon>Eukaryota</taxon>
        <taxon>Metazoa</taxon>
        <taxon>Echinodermata</taxon>
        <taxon>Eleutherozoa</taxon>
        <taxon>Asterozoa</taxon>
        <taxon>Asteroidea</taxon>
        <taxon>Valvatacea</taxon>
        <taxon>Valvatida</taxon>
        <taxon>Asterinidae</taxon>
        <taxon>Patiria</taxon>
    </lineage>
</organism>
<feature type="compositionally biased region" description="Basic and acidic residues" evidence="2">
    <location>
        <begin position="388"/>
        <end position="404"/>
    </location>
</feature>
<proteinExistence type="predicted"/>
<name>A0A914A9R3_PATMI</name>
<feature type="compositionally biased region" description="Basic and acidic residues" evidence="2">
    <location>
        <begin position="134"/>
        <end position="147"/>
    </location>
</feature>
<feature type="region of interest" description="Disordered" evidence="2">
    <location>
        <begin position="100"/>
        <end position="151"/>
    </location>
</feature>
<feature type="compositionally biased region" description="Basic and acidic residues" evidence="2">
    <location>
        <begin position="738"/>
        <end position="748"/>
    </location>
</feature>
<feature type="compositionally biased region" description="Acidic residues" evidence="2">
    <location>
        <begin position="844"/>
        <end position="854"/>
    </location>
</feature>
<dbReference type="SUPFAM" id="SSF49329">
    <property type="entry name" value="Cu,Zn superoxide dismutase-like"/>
    <property type="match status" value="1"/>
</dbReference>
<protein>
    <recommendedName>
        <fullName evidence="4">Superoxide dismutase copper/zinc binding domain-containing protein</fullName>
    </recommendedName>
</protein>
<feature type="domain" description="Superoxide dismutase copper/zinc binding" evidence="4">
    <location>
        <begin position="1101"/>
        <end position="1231"/>
    </location>
</feature>
<feature type="region of interest" description="Disordered" evidence="2">
    <location>
        <begin position="786"/>
        <end position="897"/>
    </location>
</feature>
<dbReference type="AlphaFoldDB" id="A0A914A9R3"/>
<dbReference type="Gene3D" id="2.60.40.200">
    <property type="entry name" value="Superoxide dismutase, copper/zinc binding domain"/>
    <property type="match status" value="1"/>
</dbReference>
<feature type="region of interest" description="Disordered" evidence="2">
    <location>
        <begin position="915"/>
        <end position="996"/>
    </location>
</feature>
<feature type="compositionally biased region" description="Polar residues" evidence="2">
    <location>
        <begin position="500"/>
        <end position="518"/>
    </location>
</feature>
<keyword evidence="6" id="KW-1185">Reference proteome</keyword>
<feature type="compositionally biased region" description="Basic and acidic residues" evidence="2">
    <location>
        <begin position="236"/>
        <end position="266"/>
    </location>
</feature>
<dbReference type="InterPro" id="IPR001424">
    <property type="entry name" value="SOD_Cu_Zn_dom"/>
</dbReference>
<dbReference type="PRINTS" id="PR00068">
    <property type="entry name" value="CUZNDISMTASE"/>
</dbReference>
<evidence type="ECO:0000313" key="6">
    <source>
        <dbReference type="Proteomes" id="UP000887568"/>
    </source>
</evidence>
<dbReference type="EnsemblMetazoa" id="XM_038204248.1">
    <property type="protein sequence ID" value="XP_038060176.1"/>
    <property type="gene ID" value="LOC119731182"/>
</dbReference>
<evidence type="ECO:0000313" key="5">
    <source>
        <dbReference type="EnsemblMetazoa" id="XP_038060176.1"/>
    </source>
</evidence>
<evidence type="ECO:0000256" key="3">
    <source>
        <dbReference type="SAM" id="SignalP"/>
    </source>
</evidence>
<dbReference type="GO" id="GO:0005507">
    <property type="term" value="F:copper ion binding"/>
    <property type="evidence" value="ECO:0007669"/>
    <property type="project" value="InterPro"/>
</dbReference>
<feature type="signal peptide" evidence="3">
    <location>
        <begin position="1"/>
        <end position="19"/>
    </location>
</feature>